<reference evidence="7" key="2">
    <citation type="submission" date="2011-03" db="EMBL/GenBank/DDBJ databases">
        <title>Comparative genomics and transcriptomics of Neospora caninum and Toxoplasma gondii.</title>
        <authorList>
            <person name="Reid A.J."/>
            <person name="Sohal A."/>
            <person name="Harris D."/>
            <person name="Quail M."/>
            <person name="Sanders M."/>
            <person name="Berriman M."/>
            <person name="Wastling J.M."/>
            <person name="Pain A."/>
        </authorList>
    </citation>
    <scope>NUCLEOTIDE SEQUENCE</scope>
    <source>
        <strain evidence="7">Liverpool</strain>
    </source>
</reference>
<evidence type="ECO:0000313" key="7">
    <source>
        <dbReference type="EMBL" id="CBZ56085.1"/>
    </source>
</evidence>
<dbReference type="GO" id="GO:0032259">
    <property type="term" value="P:methylation"/>
    <property type="evidence" value="ECO:0007669"/>
    <property type="project" value="UniProtKB-KW"/>
</dbReference>
<reference evidence="8" key="4">
    <citation type="journal article" date="2015" name="PLoS ONE">
        <title>Comprehensive Evaluation of Toxoplasma gondii VEG and Neospora caninum LIV Genomes with Tachyzoite Stage Transcriptome and Proteome Defines Novel Transcript Features.</title>
        <authorList>
            <person name="Ramaprasad A."/>
            <person name="Mourier T."/>
            <person name="Naeem R."/>
            <person name="Malas T.B."/>
            <person name="Moussa E."/>
            <person name="Panigrahi A."/>
            <person name="Vermont S.J."/>
            <person name="Otto T.D."/>
            <person name="Wastling J."/>
            <person name="Pain A."/>
        </authorList>
    </citation>
    <scope>NUCLEOTIDE SEQUENCE</scope>
    <source>
        <strain evidence="8">Liverpool</strain>
    </source>
</reference>
<dbReference type="Proteomes" id="UP000007494">
    <property type="component" value="Chromosome XII"/>
</dbReference>
<evidence type="ECO:0000256" key="1">
    <source>
        <dbReference type="ARBA" id="ARBA00022603"/>
    </source>
</evidence>
<feature type="region of interest" description="Disordered" evidence="5">
    <location>
        <begin position="94"/>
        <end position="124"/>
    </location>
</feature>
<feature type="compositionally biased region" description="Polar residues" evidence="5">
    <location>
        <begin position="9"/>
        <end position="18"/>
    </location>
</feature>
<dbReference type="Gene3D" id="3.40.50.150">
    <property type="entry name" value="Vaccinia Virus protein VP39"/>
    <property type="match status" value="1"/>
</dbReference>
<keyword evidence="3 4" id="KW-0949">S-adenosyl-L-methionine</keyword>
<feature type="region of interest" description="Disordered" evidence="5">
    <location>
        <begin position="1"/>
        <end position="74"/>
    </location>
</feature>
<dbReference type="PANTHER" id="PTHR12843">
    <property type="entry name" value="PROTEIN-LYSINE N-METHYLTRANSFERASE METTL10"/>
    <property type="match status" value="1"/>
</dbReference>
<dbReference type="GeneID" id="13445308"/>
<name>F0VQT8_NEOCL</name>
<organism evidence="7 9">
    <name type="scientific">Neospora caninum (strain Liverpool)</name>
    <dbReference type="NCBI Taxonomy" id="572307"/>
    <lineage>
        <taxon>Eukaryota</taxon>
        <taxon>Sar</taxon>
        <taxon>Alveolata</taxon>
        <taxon>Apicomplexa</taxon>
        <taxon>Conoidasida</taxon>
        <taxon>Coccidia</taxon>
        <taxon>Eucoccidiorida</taxon>
        <taxon>Eimeriorina</taxon>
        <taxon>Sarcocystidae</taxon>
        <taxon>Neospora</taxon>
    </lineage>
</organism>
<evidence type="ECO:0000256" key="5">
    <source>
        <dbReference type="SAM" id="MobiDB-lite"/>
    </source>
</evidence>
<dbReference type="eggNOG" id="ENOG502SZV9">
    <property type="taxonomic scope" value="Eukaryota"/>
</dbReference>
<keyword evidence="4" id="KW-0963">Cytoplasm</keyword>
<sequence>MEPRDGVSSVVSGGTERSLQPDASEDLLATPAESRCSPPCGGDCGDGTHRGEVPSPHADASGSAEGEKEDAKLPLPALHDYWEDLYHHELQLASSEDGECSEDAEASRCVDRSDQEESDSDASTVYEGNGEEWFEAQSEAIASWLLSKAEEISSEGKLASVRGNSDLPEIAGSETREREASTRDQIPILDVGCGNGLFLLRLLRRGCSTLAGVDYSAAAIRLARQNVDRMLRRLKRRQRWRRTSETCGHTEADQKGGACLGSSLAFTSADTVEPDAADRFPHVCLALVDVRKVVPLDAPTGAFESCKEKPQAESGVRGRLCRSVRRARSACVATAERRRSERVTCEPLKTCPRGVSKDGRVSGDALKCMEETDCVDKGDTASERLQECMPAKRGSWVDADGVGRFFCCCGEGVEDRTECGILPLLHALPQFPIIHDKGTFDVFYLLKIPKVYVHRISALLPARGLLCLTSCNCTRSELEEFFCESERGDEPLFRVVDQLRHKTFKFGGVEGQVVTTLMFARSETC</sequence>
<dbReference type="InterPro" id="IPR026635">
    <property type="entry name" value="Efm4/METTL10"/>
</dbReference>
<protein>
    <recommendedName>
        <fullName evidence="4">Protein-lysine N-methyltransferase BN1204_065110</fullName>
        <ecNumber evidence="4">2.1.1.-</ecNumber>
    </recommendedName>
</protein>
<gene>
    <name evidence="8" type="ORF">BN1204_065110</name>
    <name evidence="7" type="ORF">NCLIV_065110</name>
</gene>
<accession>F0VQT8</accession>
<keyword evidence="1 4" id="KW-0489">Methyltransferase</keyword>
<proteinExistence type="inferred from homology"/>
<evidence type="ECO:0000256" key="2">
    <source>
        <dbReference type="ARBA" id="ARBA00022679"/>
    </source>
</evidence>
<reference evidence="9" key="3">
    <citation type="journal article" date="2012" name="PLoS Pathog.">
        <title>Comparative genomics of the apicomplexan parasites Toxoplasma gondii and Neospora caninum: Coccidia differing in host range and transmission strategy.</title>
        <authorList>
            <person name="Reid A.J."/>
            <person name="Vermont S.J."/>
            <person name="Cotton J.A."/>
            <person name="Harris D."/>
            <person name="Hill-Cawthorne G.A."/>
            <person name="Konen-Waisman S."/>
            <person name="Latham S.M."/>
            <person name="Mourier T."/>
            <person name="Norton R."/>
            <person name="Quail M.A."/>
            <person name="Sanders M."/>
            <person name="Shanmugam D."/>
            <person name="Sohal A."/>
            <person name="Wasmuth J.D."/>
            <person name="Brunk B."/>
            <person name="Grigg M.E."/>
            <person name="Howard J.C."/>
            <person name="Parkinson J."/>
            <person name="Roos D.S."/>
            <person name="Trees A.J."/>
            <person name="Berriman M."/>
            <person name="Pain A."/>
            <person name="Wastling J.M."/>
        </authorList>
    </citation>
    <scope>NUCLEOTIDE SEQUENCE [LARGE SCALE GENOMIC DNA]</scope>
    <source>
        <strain evidence="9">Liverpool</strain>
    </source>
</reference>
<comment type="function">
    <text evidence="4">S-adenosyl-L-methionine-dependent protein-lysine N-methyltransferase that methylates elongation factor 1-alpha.</text>
</comment>
<dbReference type="FunCoup" id="F0VQT8">
    <property type="interactions" value="315"/>
</dbReference>
<dbReference type="Pfam" id="PF13649">
    <property type="entry name" value="Methyltransf_25"/>
    <property type="match status" value="1"/>
</dbReference>
<feature type="domain" description="Methyltransferase" evidence="6">
    <location>
        <begin position="188"/>
        <end position="229"/>
    </location>
</feature>
<dbReference type="AlphaFoldDB" id="F0VQT8"/>
<dbReference type="HAMAP" id="MF_03188">
    <property type="entry name" value="Methyltr_EFM4"/>
    <property type="match status" value="1"/>
</dbReference>
<evidence type="ECO:0000313" key="9">
    <source>
        <dbReference type="Proteomes" id="UP000007494"/>
    </source>
</evidence>
<evidence type="ECO:0000256" key="3">
    <source>
        <dbReference type="ARBA" id="ARBA00022691"/>
    </source>
</evidence>
<dbReference type="InterPro" id="IPR029063">
    <property type="entry name" value="SAM-dependent_MTases_sf"/>
</dbReference>
<comment type="subcellular location">
    <subcellularLocation>
        <location evidence="4">Cytoplasm</location>
    </subcellularLocation>
</comment>
<keyword evidence="9" id="KW-1185">Reference proteome</keyword>
<dbReference type="GO" id="GO:0005737">
    <property type="term" value="C:cytoplasm"/>
    <property type="evidence" value="ECO:0007669"/>
    <property type="project" value="UniProtKB-SubCell"/>
</dbReference>
<dbReference type="EC" id="2.1.1.-" evidence="4"/>
<reference evidence="7" key="1">
    <citation type="submission" date="2011-02" db="EMBL/GenBank/DDBJ databases">
        <authorList>
            <person name="Aslett M."/>
        </authorList>
    </citation>
    <scope>NUCLEOTIDE SEQUENCE</scope>
    <source>
        <strain evidence="7">Liverpool</strain>
    </source>
</reference>
<dbReference type="GO" id="GO:0016279">
    <property type="term" value="F:protein-lysine N-methyltransferase activity"/>
    <property type="evidence" value="ECO:0007669"/>
    <property type="project" value="UniProtKB-UniRule"/>
</dbReference>
<evidence type="ECO:0000256" key="4">
    <source>
        <dbReference type="HAMAP-Rule" id="MF_03188"/>
    </source>
</evidence>
<keyword evidence="2 4" id="KW-0808">Transferase</keyword>
<feature type="compositionally biased region" description="Basic and acidic residues" evidence="5">
    <location>
        <begin position="105"/>
        <end position="115"/>
    </location>
</feature>
<dbReference type="SUPFAM" id="SSF53335">
    <property type="entry name" value="S-adenosyl-L-methionine-dependent methyltransferases"/>
    <property type="match status" value="1"/>
</dbReference>
<dbReference type="EMBL" id="FR823393">
    <property type="protein sequence ID" value="CBZ56085.1"/>
    <property type="molecule type" value="Genomic_DNA"/>
</dbReference>
<dbReference type="EMBL" id="LN714487">
    <property type="protein sequence ID" value="CEL70834.1"/>
    <property type="molecule type" value="Genomic_DNA"/>
</dbReference>
<comment type="similarity">
    <text evidence="4">Belongs to the class I-like SAM-binding methyltransferase superfamily. EFM4 family.</text>
</comment>
<dbReference type="InParanoid" id="F0VQT8"/>
<evidence type="ECO:0000259" key="6">
    <source>
        <dbReference type="Pfam" id="PF13649"/>
    </source>
</evidence>
<dbReference type="RefSeq" id="XP_003886111.1">
    <property type="nucleotide sequence ID" value="XM_003886062.1"/>
</dbReference>
<dbReference type="VEuPathDB" id="ToxoDB:NCLIV_065110"/>
<dbReference type="OMA" id="FFCESER"/>
<dbReference type="OrthoDB" id="540004at2759"/>
<evidence type="ECO:0000313" key="8">
    <source>
        <dbReference type="EMBL" id="CEL70834.1"/>
    </source>
</evidence>
<dbReference type="PANTHER" id="PTHR12843:SF5">
    <property type="entry name" value="EEF1A LYSINE METHYLTRANSFERASE 2"/>
    <property type="match status" value="1"/>
</dbReference>
<dbReference type="InterPro" id="IPR041698">
    <property type="entry name" value="Methyltransf_25"/>
</dbReference>